<protein>
    <submittedName>
        <fullName evidence="3">Uncharacterized protein LOC103511127</fullName>
    </submittedName>
</protein>
<organism evidence="2 3">
    <name type="scientific">Diaphorina citri</name>
    <name type="common">Asian citrus psyllid</name>
    <dbReference type="NCBI Taxonomy" id="121845"/>
    <lineage>
        <taxon>Eukaryota</taxon>
        <taxon>Metazoa</taxon>
        <taxon>Ecdysozoa</taxon>
        <taxon>Arthropoda</taxon>
        <taxon>Hexapoda</taxon>
        <taxon>Insecta</taxon>
        <taxon>Pterygota</taxon>
        <taxon>Neoptera</taxon>
        <taxon>Paraneoptera</taxon>
        <taxon>Hemiptera</taxon>
        <taxon>Sternorrhyncha</taxon>
        <taxon>Psylloidea</taxon>
        <taxon>Psyllidae</taxon>
        <taxon>Diaphorininae</taxon>
        <taxon>Diaphorina</taxon>
    </lineage>
</organism>
<evidence type="ECO:0000313" key="2">
    <source>
        <dbReference type="Proteomes" id="UP000079169"/>
    </source>
</evidence>
<dbReference type="RefSeq" id="XP_008474063.1">
    <property type="nucleotide sequence ID" value="XM_008475841.2"/>
</dbReference>
<sequence>MAGSKGKGTTRVRPFSSGTINFPDEEESDLPVRIDLQGKNKNKSGAHSTASSCLNGSTVCEKVDNYPEDDILNEILSKTKGLSLFSTVDLVSTNFSIYFITEELKIYVCMLSYLTNTSLYLYFI</sequence>
<evidence type="ECO:0000256" key="1">
    <source>
        <dbReference type="SAM" id="MobiDB-lite"/>
    </source>
</evidence>
<feature type="region of interest" description="Disordered" evidence="1">
    <location>
        <begin position="1"/>
        <end position="29"/>
    </location>
</feature>
<keyword evidence="2" id="KW-1185">Reference proteome</keyword>
<evidence type="ECO:0000313" key="3">
    <source>
        <dbReference type="RefSeq" id="XP_008474063.1"/>
    </source>
</evidence>
<reference evidence="3" key="1">
    <citation type="submission" date="2025-08" db="UniProtKB">
        <authorList>
            <consortium name="RefSeq"/>
        </authorList>
    </citation>
    <scope>IDENTIFICATION</scope>
</reference>
<dbReference type="PaxDb" id="121845-A0A1S3D5R6"/>
<accession>A0A1S3D5R6</accession>
<name>A0A1S3D5R6_DIACI</name>
<dbReference type="AlphaFoldDB" id="A0A1S3D5R6"/>
<proteinExistence type="predicted"/>
<dbReference type="Proteomes" id="UP000079169">
    <property type="component" value="Unplaced"/>
</dbReference>
<dbReference type="GeneID" id="103511127"/>
<gene>
    <name evidence="3" type="primary">LOC103511127</name>
</gene>
<dbReference type="KEGG" id="dci:103511127"/>